<feature type="region of interest" description="Disordered" evidence="1">
    <location>
        <begin position="136"/>
        <end position="163"/>
    </location>
</feature>
<keyword evidence="3" id="KW-1185">Reference proteome</keyword>
<comment type="caution">
    <text evidence="2">The sequence shown here is derived from an EMBL/GenBank/DDBJ whole genome shotgun (WGS) entry which is preliminary data.</text>
</comment>
<evidence type="ECO:0000313" key="3">
    <source>
        <dbReference type="Proteomes" id="UP000324222"/>
    </source>
</evidence>
<proteinExistence type="predicted"/>
<evidence type="ECO:0000313" key="2">
    <source>
        <dbReference type="EMBL" id="MPC23564.1"/>
    </source>
</evidence>
<reference evidence="2 3" key="1">
    <citation type="submission" date="2019-05" db="EMBL/GenBank/DDBJ databases">
        <title>Another draft genome of Portunus trituberculatus and its Hox gene families provides insights of decapod evolution.</title>
        <authorList>
            <person name="Jeong J.-H."/>
            <person name="Song I."/>
            <person name="Kim S."/>
            <person name="Choi T."/>
            <person name="Kim D."/>
            <person name="Ryu S."/>
            <person name="Kim W."/>
        </authorList>
    </citation>
    <scope>NUCLEOTIDE SEQUENCE [LARGE SCALE GENOMIC DNA]</scope>
    <source>
        <tissue evidence="2">Muscle</tissue>
    </source>
</reference>
<feature type="region of interest" description="Disordered" evidence="1">
    <location>
        <begin position="1"/>
        <end position="25"/>
    </location>
</feature>
<accession>A0A5B7DR90</accession>
<sequence>MGEQSTRGEGDAWEGRAWRGRLDPSPQRPCLILTHAAPPSPLNLGGGRGGRGGSLTEPRKAALHPSTVRGLACPNHTKAHVAARTFLTARGSGPQGRCGAGAWLLPACWDVLPLLPPRPSVDDAYYALHLTAASSSSLSSNNTDGGEGGVGGRGDRRRRPAHKFLAREDWRPDACVPW</sequence>
<protein>
    <submittedName>
        <fullName evidence="2">Uncharacterized protein</fullName>
    </submittedName>
</protein>
<name>A0A5B7DR90_PORTR</name>
<feature type="compositionally biased region" description="Basic and acidic residues" evidence="1">
    <location>
        <begin position="1"/>
        <end position="22"/>
    </location>
</feature>
<dbReference type="Proteomes" id="UP000324222">
    <property type="component" value="Unassembled WGS sequence"/>
</dbReference>
<evidence type="ECO:0000256" key="1">
    <source>
        <dbReference type="SAM" id="MobiDB-lite"/>
    </source>
</evidence>
<dbReference type="AlphaFoldDB" id="A0A5B7DR90"/>
<gene>
    <name evidence="2" type="ORF">E2C01_016621</name>
</gene>
<organism evidence="2 3">
    <name type="scientific">Portunus trituberculatus</name>
    <name type="common">Swimming crab</name>
    <name type="synonym">Neptunus trituberculatus</name>
    <dbReference type="NCBI Taxonomy" id="210409"/>
    <lineage>
        <taxon>Eukaryota</taxon>
        <taxon>Metazoa</taxon>
        <taxon>Ecdysozoa</taxon>
        <taxon>Arthropoda</taxon>
        <taxon>Crustacea</taxon>
        <taxon>Multicrustacea</taxon>
        <taxon>Malacostraca</taxon>
        <taxon>Eumalacostraca</taxon>
        <taxon>Eucarida</taxon>
        <taxon>Decapoda</taxon>
        <taxon>Pleocyemata</taxon>
        <taxon>Brachyura</taxon>
        <taxon>Eubrachyura</taxon>
        <taxon>Portunoidea</taxon>
        <taxon>Portunidae</taxon>
        <taxon>Portuninae</taxon>
        <taxon>Portunus</taxon>
    </lineage>
</organism>
<dbReference type="EMBL" id="VSRR010001224">
    <property type="protein sequence ID" value="MPC23564.1"/>
    <property type="molecule type" value="Genomic_DNA"/>
</dbReference>